<dbReference type="Proteomes" id="UP000243499">
    <property type="component" value="Chromosome 7"/>
</dbReference>
<dbReference type="EMBL" id="CM008052">
    <property type="protein sequence ID" value="PVH35007.1"/>
    <property type="molecule type" value="Genomic_DNA"/>
</dbReference>
<dbReference type="Gramene" id="PVH35007">
    <property type="protein sequence ID" value="PVH35007"/>
    <property type="gene ID" value="PAHAL_7G084700"/>
</dbReference>
<proteinExistence type="predicted"/>
<protein>
    <submittedName>
        <fullName evidence="1">Uncharacterized protein</fullName>
    </submittedName>
</protein>
<name>A0A2T8IBG4_9POAL</name>
<sequence>MVPWRSLRATTAALARPQQRTCCSCFFPVNQGQAPPAPCARRHASCSSCPQAGRGGGRGR</sequence>
<gene>
    <name evidence="1" type="ORF">PAHAL_7G084700</name>
</gene>
<reference evidence="1" key="1">
    <citation type="submission" date="2018-04" db="EMBL/GenBank/DDBJ databases">
        <title>WGS assembly of Panicum hallii.</title>
        <authorList>
            <person name="Lovell J."/>
            <person name="Jenkins J."/>
            <person name="Lowry D."/>
            <person name="Mamidi S."/>
            <person name="Sreedasyam A."/>
            <person name="Weng X."/>
            <person name="Barry K."/>
            <person name="Bonette J."/>
            <person name="Campitelli B."/>
            <person name="Daum C."/>
            <person name="Gordon S."/>
            <person name="Gould B."/>
            <person name="Lipzen A."/>
            <person name="Macqueen A."/>
            <person name="Palacio-Mejia J."/>
            <person name="Plott C."/>
            <person name="Shakirov E."/>
            <person name="Shu S."/>
            <person name="Yoshinaga Y."/>
            <person name="Zane M."/>
            <person name="Rokhsar D."/>
            <person name="Grimwood J."/>
            <person name="Schmutz J."/>
            <person name="Juenger T."/>
        </authorList>
    </citation>
    <scope>NUCLEOTIDE SEQUENCE [LARGE SCALE GENOMIC DNA]</scope>
    <source>
        <strain evidence="1">FIL2</strain>
    </source>
</reference>
<evidence type="ECO:0000313" key="1">
    <source>
        <dbReference type="EMBL" id="PVH35007.1"/>
    </source>
</evidence>
<accession>A0A2T8IBG4</accession>
<organism evidence="1">
    <name type="scientific">Panicum hallii</name>
    <dbReference type="NCBI Taxonomy" id="206008"/>
    <lineage>
        <taxon>Eukaryota</taxon>
        <taxon>Viridiplantae</taxon>
        <taxon>Streptophyta</taxon>
        <taxon>Embryophyta</taxon>
        <taxon>Tracheophyta</taxon>
        <taxon>Spermatophyta</taxon>
        <taxon>Magnoliopsida</taxon>
        <taxon>Liliopsida</taxon>
        <taxon>Poales</taxon>
        <taxon>Poaceae</taxon>
        <taxon>PACMAD clade</taxon>
        <taxon>Panicoideae</taxon>
        <taxon>Panicodae</taxon>
        <taxon>Paniceae</taxon>
        <taxon>Panicinae</taxon>
        <taxon>Panicum</taxon>
        <taxon>Panicum sect. Panicum</taxon>
    </lineage>
</organism>
<dbReference type="AlphaFoldDB" id="A0A2T8IBG4"/>